<accession>A0A1H5VHL7</accession>
<feature type="domain" description="Calcineurin-like phosphoesterase" evidence="8">
    <location>
        <begin position="3"/>
        <end position="218"/>
    </location>
</feature>
<dbReference type="InterPro" id="IPR004593">
    <property type="entry name" value="SbcD"/>
</dbReference>
<dbReference type="Pfam" id="PF00149">
    <property type="entry name" value="Metallophos"/>
    <property type="match status" value="1"/>
</dbReference>
<dbReference type="InterPro" id="IPR004843">
    <property type="entry name" value="Calcineurin-like_PHP"/>
</dbReference>
<dbReference type="RefSeq" id="WP_104001696.1">
    <property type="nucleotide sequence ID" value="NZ_FNVQ01000001.1"/>
</dbReference>
<comment type="function">
    <text evidence="7">SbcCD cleaves DNA hairpin structures. These structures can inhibit DNA replication and are intermediates in certain DNA recombination reactions. The complex acts as a 3'-&gt;5' double strand exonuclease that can open hairpins. It also has a 5' single-strand endonuclease activity.</text>
</comment>
<reference evidence="10 11" key="1">
    <citation type="submission" date="2016-10" db="EMBL/GenBank/DDBJ databases">
        <authorList>
            <person name="de Groot N.N."/>
        </authorList>
    </citation>
    <scope>NUCLEOTIDE SEQUENCE [LARGE SCALE GENOMIC DNA]</scope>
    <source>
        <strain evidence="10 11">DSM 22012</strain>
    </source>
</reference>
<evidence type="ECO:0000256" key="2">
    <source>
        <dbReference type="ARBA" id="ARBA00011322"/>
    </source>
</evidence>
<dbReference type="CDD" id="cd00840">
    <property type="entry name" value="MPP_Mre11_N"/>
    <property type="match status" value="1"/>
</dbReference>
<feature type="domain" description="Nuclease SbcCD subunit D C-terminal" evidence="9">
    <location>
        <begin position="265"/>
        <end position="354"/>
    </location>
</feature>
<dbReference type="AlphaFoldDB" id="A0A1H5VHL7"/>
<dbReference type="GO" id="GO:0008408">
    <property type="term" value="F:3'-5' exonuclease activity"/>
    <property type="evidence" value="ECO:0007669"/>
    <property type="project" value="InterPro"/>
</dbReference>
<dbReference type="Pfam" id="PF12320">
    <property type="entry name" value="SbcD_C"/>
    <property type="match status" value="1"/>
</dbReference>
<keyword evidence="5 7" id="KW-0378">Hydrolase</keyword>
<comment type="subunit">
    <text evidence="2 7">Heterodimer of SbcC and SbcD.</text>
</comment>
<dbReference type="NCBIfam" id="TIGR00619">
    <property type="entry name" value="sbcd"/>
    <property type="match status" value="1"/>
</dbReference>
<evidence type="ECO:0000313" key="10">
    <source>
        <dbReference type="EMBL" id="SEF86556.1"/>
    </source>
</evidence>
<proteinExistence type="inferred from homology"/>
<dbReference type="Gene3D" id="3.60.21.10">
    <property type="match status" value="1"/>
</dbReference>
<dbReference type="SUPFAM" id="SSF56300">
    <property type="entry name" value="Metallo-dependent phosphatases"/>
    <property type="match status" value="1"/>
</dbReference>
<gene>
    <name evidence="7" type="primary">sbcD</name>
    <name evidence="10" type="ORF">SAMN05444390_101733</name>
</gene>
<dbReference type="InterPro" id="IPR050535">
    <property type="entry name" value="DNA_Repair-Maintenance_Comp"/>
</dbReference>
<evidence type="ECO:0000256" key="5">
    <source>
        <dbReference type="ARBA" id="ARBA00022801"/>
    </source>
</evidence>
<protein>
    <recommendedName>
        <fullName evidence="3 7">Nuclease SbcCD subunit D</fullName>
    </recommendedName>
</protein>
<dbReference type="GO" id="GO:0006310">
    <property type="term" value="P:DNA recombination"/>
    <property type="evidence" value="ECO:0007669"/>
    <property type="project" value="UniProtKB-KW"/>
</dbReference>
<evidence type="ECO:0000259" key="9">
    <source>
        <dbReference type="Pfam" id="PF12320"/>
    </source>
</evidence>
<keyword evidence="6 7" id="KW-0269">Exonuclease</keyword>
<evidence type="ECO:0000256" key="7">
    <source>
        <dbReference type="RuleBase" id="RU363069"/>
    </source>
</evidence>
<dbReference type="InterPro" id="IPR029052">
    <property type="entry name" value="Metallo-depent_PP-like"/>
</dbReference>
<dbReference type="PANTHER" id="PTHR30337:SF0">
    <property type="entry name" value="NUCLEASE SBCCD SUBUNIT D"/>
    <property type="match status" value="1"/>
</dbReference>
<dbReference type="Proteomes" id="UP000236745">
    <property type="component" value="Unassembled WGS sequence"/>
</dbReference>
<dbReference type="InterPro" id="IPR041796">
    <property type="entry name" value="Mre11_N"/>
</dbReference>
<evidence type="ECO:0000256" key="3">
    <source>
        <dbReference type="ARBA" id="ARBA00013365"/>
    </source>
</evidence>
<keyword evidence="7" id="KW-0233">DNA recombination</keyword>
<dbReference type="OrthoDB" id="9773856at2"/>
<organism evidence="10 11">
    <name type="scientific">Marinobacterium lutimaris</name>
    <dbReference type="NCBI Taxonomy" id="568106"/>
    <lineage>
        <taxon>Bacteria</taxon>
        <taxon>Pseudomonadati</taxon>
        <taxon>Pseudomonadota</taxon>
        <taxon>Gammaproteobacteria</taxon>
        <taxon>Oceanospirillales</taxon>
        <taxon>Oceanospirillaceae</taxon>
        <taxon>Marinobacterium</taxon>
    </lineage>
</organism>
<dbReference type="GO" id="GO:0004519">
    <property type="term" value="F:endonuclease activity"/>
    <property type="evidence" value="ECO:0007669"/>
    <property type="project" value="UniProtKB-KW"/>
</dbReference>
<dbReference type="EMBL" id="FNVQ01000001">
    <property type="protein sequence ID" value="SEF86556.1"/>
    <property type="molecule type" value="Genomic_DNA"/>
</dbReference>
<evidence type="ECO:0000313" key="11">
    <source>
        <dbReference type="Proteomes" id="UP000236745"/>
    </source>
</evidence>
<evidence type="ECO:0000256" key="1">
    <source>
        <dbReference type="ARBA" id="ARBA00010555"/>
    </source>
</evidence>
<name>A0A1H5VHL7_9GAMM</name>
<evidence type="ECO:0000256" key="4">
    <source>
        <dbReference type="ARBA" id="ARBA00022722"/>
    </source>
</evidence>
<keyword evidence="7" id="KW-0235">DNA replication</keyword>
<dbReference type="InterPro" id="IPR026843">
    <property type="entry name" value="SbcD_C"/>
</dbReference>
<dbReference type="GO" id="GO:0006260">
    <property type="term" value="P:DNA replication"/>
    <property type="evidence" value="ECO:0007669"/>
    <property type="project" value="UniProtKB-KW"/>
</dbReference>
<keyword evidence="11" id="KW-1185">Reference proteome</keyword>
<evidence type="ECO:0000259" key="8">
    <source>
        <dbReference type="Pfam" id="PF00149"/>
    </source>
</evidence>
<keyword evidence="4 7" id="KW-0540">Nuclease</keyword>
<comment type="similarity">
    <text evidence="1 7">Belongs to the SbcD family.</text>
</comment>
<evidence type="ECO:0000256" key="6">
    <source>
        <dbReference type="ARBA" id="ARBA00022839"/>
    </source>
</evidence>
<dbReference type="PANTHER" id="PTHR30337">
    <property type="entry name" value="COMPONENT OF ATP-DEPENDENT DSDNA EXONUCLEASE"/>
    <property type="match status" value="1"/>
</dbReference>
<keyword evidence="7" id="KW-0255">Endonuclease</keyword>
<sequence>MAKFLHTSDWHIGRLFQNISLLDDQLHVLKQIHRYAAEHQVDALVVAGDIYDRSVPPADAVDALNAFLARFTEELSIPVIMISGNHDSAKRLRFGAQFMSGAGVHILGDIRKVATPVEVQTQTGAIQFFGIPYHDPVEVREAFDVEVKTYDEAHTHLAELAAQARSADVPAVLISHCFIDGAEESDSERRLSIGGADRVSYQSLQSFDYVALGHLHAPQYKGAEHIRYSGSLLKYSFSEHKQRKGVTLVEIGEQGTSWEHLPLIPRRDMRVIEGTLAELVEQGRSDPHADDYILARLTDKQDLLEPMAQLRQVYPNTLELERTQFSVSHGSQLVADVSAKRSEDLVFKDFFTQVMGDELTEEQNKLLLEVINEAQAAMEGQE</sequence>